<dbReference type="NCBIfam" id="TIGR01420">
    <property type="entry name" value="pilT_fam"/>
    <property type="match status" value="1"/>
</dbReference>
<gene>
    <name evidence="3" type="ORF">SAMN05192585_10357</name>
</gene>
<dbReference type="GO" id="GO:0016887">
    <property type="term" value="F:ATP hydrolysis activity"/>
    <property type="evidence" value="ECO:0007669"/>
    <property type="project" value="InterPro"/>
</dbReference>
<dbReference type="InterPro" id="IPR027417">
    <property type="entry name" value="P-loop_NTPase"/>
</dbReference>
<dbReference type="InterPro" id="IPR050921">
    <property type="entry name" value="T4SS_GSP_E_ATPase"/>
</dbReference>
<dbReference type="RefSeq" id="WP_092637786.1">
    <property type="nucleotide sequence ID" value="NZ_FNID01000003.1"/>
</dbReference>
<dbReference type="Gene3D" id="3.30.450.90">
    <property type="match status" value="1"/>
</dbReference>
<dbReference type="InterPro" id="IPR003593">
    <property type="entry name" value="AAA+_ATPase"/>
</dbReference>
<keyword evidence="4" id="KW-1185">Reference proteome</keyword>
<evidence type="ECO:0000313" key="4">
    <source>
        <dbReference type="Proteomes" id="UP000199182"/>
    </source>
</evidence>
<evidence type="ECO:0000256" key="1">
    <source>
        <dbReference type="ARBA" id="ARBA00006611"/>
    </source>
</evidence>
<dbReference type="Gene3D" id="3.40.50.300">
    <property type="entry name" value="P-loop containing nucleotide triphosphate hydrolases"/>
    <property type="match status" value="1"/>
</dbReference>
<dbReference type="EMBL" id="FNID01000003">
    <property type="protein sequence ID" value="SDM67361.1"/>
    <property type="molecule type" value="Genomic_DNA"/>
</dbReference>
<evidence type="ECO:0000259" key="2">
    <source>
        <dbReference type="PROSITE" id="PS00662"/>
    </source>
</evidence>
<organism evidence="3 4">
    <name type="scientific">Acetanaerobacterium elongatum</name>
    <dbReference type="NCBI Taxonomy" id="258515"/>
    <lineage>
        <taxon>Bacteria</taxon>
        <taxon>Bacillati</taxon>
        <taxon>Bacillota</taxon>
        <taxon>Clostridia</taxon>
        <taxon>Eubacteriales</taxon>
        <taxon>Oscillospiraceae</taxon>
        <taxon>Acetanaerobacterium</taxon>
    </lineage>
</organism>
<dbReference type="Proteomes" id="UP000199182">
    <property type="component" value="Unassembled WGS sequence"/>
</dbReference>
<dbReference type="CDD" id="cd01131">
    <property type="entry name" value="PilT"/>
    <property type="match status" value="1"/>
</dbReference>
<proteinExistence type="inferred from homology"/>
<dbReference type="SMART" id="SM00382">
    <property type="entry name" value="AAA"/>
    <property type="match status" value="1"/>
</dbReference>
<dbReference type="SUPFAM" id="SSF52540">
    <property type="entry name" value="P-loop containing nucleoside triphosphate hydrolases"/>
    <property type="match status" value="1"/>
</dbReference>
<dbReference type="PROSITE" id="PS00662">
    <property type="entry name" value="T2SP_E"/>
    <property type="match status" value="1"/>
</dbReference>
<sequence length="353" mass="39037">MTIEELLTVSRERMASDLHITVGKPPIARVNGDLVMLEEYPVLMPEDTNRLVSSMLSSERLEVLKQKGEVDFSFVMPGGRFRVNAYKQRGSFGAAIRLLVQEIPTLDQLHMPDCLKMLAMKPRGLVLLTGPTGSGKSTTLAAMVDYINKNRRAHVITIEDPIEYLHRHQNSMVNQREIGEDTQSFAAALRAALREDPDVILVGEMRDMETVAAAVTAAETGHLVLSTLHTNGAANTVDRIIDVFPPHQQQQIRVQTASILEGVITQQLVPLADGKGRVAALEIMLTTDAIANLIREGKTHQINSCIQTGIQLGMQSMDYHLAKLVKTGVISKEMAFLRTMDTDNLKRYLAGEF</sequence>
<dbReference type="AlphaFoldDB" id="A0A1G9V595"/>
<dbReference type="STRING" id="258515.SAMN05192585_10357"/>
<dbReference type="OrthoDB" id="9808272at2"/>
<comment type="similarity">
    <text evidence="1">Belongs to the GSP E family.</text>
</comment>
<dbReference type="GO" id="GO:0005524">
    <property type="term" value="F:ATP binding"/>
    <property type="evidence" value="ECO:0007669"/>
    <property type="project" value="InterPro"/>
</dbReference>
<dbReference type="Pfam" id="PF00437">
    <property type="entry name" value="T2SSE"/>
    <property type="match status" value="1"/>
</dbReference>
<protein>
    <submittedName>
        <fullName evidence="3">Twitching motility protein PilT</fullName>
    </submittedName>
</protein>
<accession>A0A1G9V595</accession>
<feature type="domain" description="Bacterial type II secretion system protein E" evidence="2">
    <location>
        <begin position="193"/>
        <end position="207"/>
    </location>
</feature>
<dbReference type="PANTHER" id="PTHR30486">
    <property type="entry name" value="TWITCHING MOTILITY PROTEIN PILT"/>
    <property type="match status" value="1"/>
</dbReference>
<evidence type="ECO:0000313" key="3">
    <source>
        <dbReference type="EMBL" id="SDM67361.1"/>
    </source>
</evidence>
<reference evidence="3 4" key="1">
    <citation type="submission" date="2016-10" db="EMBL/GenBank/DDBJ databases">
        <authorList>
            <person name="de Groot N.N."/>
        </authorList>
    </citation>
    <scope>NUCLEOTIDE SEQUENCE [LARGE SCALE GENOMIC DNA]</scope>
    <source>
        <strain evidence="3 4">CGMCC 1.5012</strain>
    </source>
</reference>
<name>A0A1G9V595_9FIRM</name>
<dbReference type="InterPro" id="IPR006321">
    <property type="entry name" value="PilT/PilU"/>
</dbReference>
<dbReference type="InterPro" id="IPR001482">
    <property type="entry name" value="T2SS/T4SS_dom"/>
</dbReference>